<dbReference type="AlphaFoldDB" id="A0A7I8VQJ3"/>
<dbReference type="OrthoDB" id="6157510at2759"/>
<dbReference type="Proteomes" id="UP000549394">
    <property type="component" value="Unassembled WGS sequence"/>
</dbReference>
<keyword evidence="1" id="KW-0472">Membrane</keyword>
<dbReference type="PANTHER" id="PTHR33444:SF2">
    <property type="entry name" value="MARVEL DOMAIN-CONTAINING PROTEIN"/>
    <property type="match status" value="1"/>
</dbReference>
<feature type="transmembrane region" description="Helical" evidence="1">
    <location>
        <begin position="68"/>
        <end position="89"/>
    </location>
</feature>
<evidence type="ECO:0000256" key="1">
    <source>
        <dbReference type="SAM" id="Phobius"/>
    </source>
</evidence>
<dbReference type="InterPro" id="IPR040350">
    <property type="entry name" value="TMEM272"/>
</dbReference>
<comment type="caution">
    <text evidence="2">The sequence shown here is derived from an EMBL/GenBank/DDBJ whole genome shotgun (WGS) entry which is preliminary data.</text>
</comment>
<dbReference type="EMBL" id="CAJFCJ010000007">
    <property type="protein sequence ID" value="CAD5117756.1"/>
    <property type="molecule type" value="Genomic_DNA"/>
</dbReference>
<keyword evidence="3" id="KW-1185">Reference proteome</keyword>
<name>A0A7I8VQJ3_9ANNE</name>
<evidence type="ECO:0000313" key="2">
    <source>
        <dbReference type="EMBL" id="CAD5117756.1"/>
    </source>
</evidence>
<feature type="transmembrane region" description="Helical" evidence="1">
    <location>
        <begin position="154"/>
        <end position="176"/>
    </location>
</feature>
<protein>
    <submittedName>
        <fullName evidence="2">DgyrCDS6503</fullName>
    </submittedName>
</protein>
<evidence type="ECO:0000313" key="3">
    <source>
        <dbReference type="Proteomes" id="UP000549394"/>
    </source>
</evidence>
<organism evidence="2 3">
    <name type="scientific">Dimorphilus gyrociliatus</name>
    <dbReference type="NCBI Taxonomy" id="2664684"/>
    <lineage>
        <taxon>Eukaryota</taxon>
        <taxon>Metazoa</taxon>
        <taxon>Spiralia</taxon>
        <taxon>Lophotrochozoa</taxon>
        <taxon>Annelida</taxon>
        <taxon>Polychaeta</taxon>
        <taxon>Polychaeta incertae sedis</taxon>
        <taxon>Dinophilidae</taxon>
        <taxon>Dimorphilus</taxon>
    </lineage>
</organism>
<proteinExistence type="predicted"/>
<feature type="transmembrane region" description="Helical" evidence="1">
    <location>
        <begin position="196"/>
        <end position="222"/>
    </location>
</feature>
<reference evidence="2 3" key="1">
    <citation type="submission" date="2020-08" db="EMBL/GenBank/DDBJ databases">
        <authorList>
            <person name="Hejnol A."/>
        </authorList>
    </citation>
    <scope>NUCLEOTIDE SEQUENCE [LARGE SCALE GENOMIC DNA]</scope>
</reference>
<sequence>MNWKDSFMSTLSSQTTSDVSFTSILTLSESRRTSVYVNEALLPKNGLLRKAHLAKAKSSGFSQFAHRLFILLYCGSIVQSFVTALLFVFPMSMLLLGIVYFKHCPRQHYIPIYLFVMGSFGVVKALFNTVRQVRRKRDEEEDEMERCKPNPASILINCFLFAWFCTGSHWVFEMYYDYNSTNVNDDKYCSEKLYKFAFWITVAGWIVLVLVILSYFILLVIFHVKIGSSFIETDVRSIEKRDRRESQAASV</sequence>
<feature type="transmembrane region" description="Helical" evidence="1">
    <location>
        <begin position="109"/>
        <end position="127"/>
    </location>
</feature>
<dbReference type="PANTHER" id="PTHR33444">
    <property type="entry name" value="SI:DKEY-19B23.12-RELATED"/>
    <property type="match status" value="1"/>
</dbReference>
<accession>A0A7I8VQJ3</accession>
<gene>
    <name evidence="2" type="ORF">DGYR_LOCUS6254</name>
</gene>
<keyword evidence="1" id="KW-1133">Transmembrane helix</keyword>
<keyword evidence="1" id="KW-0812">Transmembrane</keyword>